<dbReference type="AlphaFoldDB" id="A0A0R3D991"/>
<sequence length="466" mass="53382">MTDQQRFDTIAATGHPYMKTPNLDRLVREGVYFDNCFINAPSCVPSRAALFSGLYPHASGVLKNGQHWQKTWVSKLAEAGYHCVNVGKMHTIPYDAKAGFHERFVVENKDRFFEGRWFADELDKAFAAHKLTKPSRAGYRSLPDYGDRMGAFTWEMPKSLHPDIFVAETAMWWLESRPKPDALFMQIGLPGPHPPYDPLPEYLEHYLARNDLPVPHPTEAEIEGLPAYLKEKRRHDTEVDHDAVSWKLAPTHEELRRLRAHYYANVTMIDEQIGRLLTTLEDKGYLDNCVVIFMSDHGDNLGEHGLSQKWSMYEPVTRIPLLFWSPRRFSDGRRIREKCQLFDLAPTILDLAGAEHPKPFQARSLLPALKGEAWTGRNFVFSEQAGDVAMTGARLITMVRDDRWKVVFIHGAADGQLFDLETDPRERHNLWSAGEHAGEISRLKDAFIDWRQNSLLETMDLNAAAR</sequence>
<dbReference type="Gene3D" id="3.40.720.10">
    <property type="entry name" value="Alkaline Phosphatase, subunit A"/>
    <property type="match status" value="1"/>
</dbReference>
<dbReference type="Pfam" id="PF00884">
    <property type="entry name" value="Sulfatase"/>
    <property type="match status" value="1"/>
</dbReference>
<keyword evidence="1" id="KW-0479">Metal-binding</keyword>
<dbReference type="InterPro" id="IPR017850">
    <property type="entry name" value="Alkaline_phosphatase_core_sf"/>
</dbReference>
<name>A0A0R3D991_9BRAD</name>
<organism evidence="4 5">
    <name type="scientific">Bradyrhizobium manausense</name>
    <dbReference type="NCBI Taxonomy" id="989370"/>
    <lineage>
        <taxon>Bacteria</taxon>
        <taxon>Pseudomonadati</taxon>
        <taxon>Pseudomonadota</taxon>
        <taxon>Alphaproteobacteria</taxon>
        <taxon>Hyphomicrobiales</taxon>
        <taxon>Nitrobacteraceae</taxon>
        <taxon>Bradyrhizobium</taxon>
    </lineage>
</organism>
<keyword evidence="2" id="KW-0378">Hydrolase</keyword>
<dbReference type="GO" id="GO:0008484">
    <property type="term" value="F:sulfuric ester hydrolase activity"/>
    <property type="evidence" value="ECO:0007669"/>
    <property type="project" value="TreeGrafter"/>
</dbReference>
<evidence type="ECO:0000259" key="3">
    <source>
        <dbReference type="Pfam" id="PF00884"/>
    </source>
</evidence>
<reference evidence="4 5" key="1">
    <citation type="submission" date="2015-09" db="EMBL/GenBank/DDBJ databases">
        <title>Draft Genome Sequence of Bradyrhizobium manausense Strain BR 3351T, a Novel Symbiotic Nitrogen-Fixing Alphaproteobacterium Isolated from Brazilian Amazon Rain Forest.</title>
        <authorList>
            <person name="De Araujo J.L."/>
            <person name="Zilli J.E."/>
        </authorList>
    </citation>
    <scope>NUCLEOTIDE SEQUENCE [LARGE SCALE GENOMIC DNA]</scope>
    <source>
        <strain evidence="4 5">BR3351</strain>
    </source>
</reference>
<dbReference type="SUPFAM" id="SSF53649">
    <property type="entry name" value="Alkaline phosphatase-like"/>
    <property type="match status" value="1"/>
</dbReference>
<dbReference type="Proteomes" id="UP000051936">
    <property type="component" value="Unassembled WGS sequence"/>
</dbReference>
<evidence type="ECO:0000313" key="5">
    <source>
        <dbReference type="Proteomes" id="UP000051936"/>
    </source>
</evidence>
<gene>
    <name evidence="4" type="ORF">AOQ71_25400</name>
</gene>
<comment type="caution">
    <text evidence="4">The sequence shown here is derived from an EMBL/GenBank/DDBJ whole genome shotgun (WGS) entry which is preliminary data.</text>
</comment>
<feature type="domain" description="Sulfatase N-terminal" evidence="3">
    <location>
        <begin position="1"/>
        <end position="354"/>
    </location>
</feature>
<dbReference type="GO" id="GO:0046872">
    <property type="term" value="F:metal ion binding"/>
    <property type="evidence" value="ECO:0007669"/>
    <property type="project" value="UniProtKB-KW"/>
</dbReference>
<dbReference type="PANTHER" id="PTHR45953">
    <property type="entry name" value="IDURONATE 2-SULFATASE"/>
    <property type="match status" value="1"/>
</dbReference>
<keyword evidence="5" id="KW-1185">Reference proteome</keyword>
<dbReference type="EMBL" id="LJYG01000101">
    <property type="protein sequence ID" value="KRQ06371.1"/>
    <property type="molecule type" value="Genomic_DNA"/>
</dbReference>
<protein>
    <submittedName>
        <fullName evidence="4">Arylsulfatase</fullName>
    </submittedName>
</protein>
<evidence type="ECO:0000313" key="4">
    <source>
        <dbReference type="EMBL" id="KRQ06371.1"/>
    </source>
</evidence>
<dbReference type="PANTHER" id="PTHR45953:SF1">
    <property type="entry name" value="IDURONATE 2-SULFATASE"/>
    <property type="match status" value="1"/>
</dbReference>
<dbReference type="STRING" id="989370.AOQ71_25400"/>
<dbReference type="InterPro" id="IPR000917">
    <property type="entry name" value="Sulfatase_N"/>
</dbReference>
<dbReference type="GO" id="GO:0005737">
    <property type="term" value="C:cytoplasm"/>
    <property type="evidence" value="ECO:0007669"/>
    <property type="project" value="TreeGrafter"/>
</dbReference>
<evidence type="ECO:0000256" key="2">
    <source>
        <dbReference type="ARBA" id="ARBA00022801"/>
    </source>
</evidence>
<evidence type="ECO:0000256" key="1">
    <source>
        <dbReference type="ARBA" id="ARBA00022723"/>
    </source>
</evidence>
<accession>A0A0R3D991</accession>
<proteinExistence type="predicted"/>